<dbReference type="InterPro" id="IPR050469">
    <property type="entry name" value="Diguanylate_Cyclase"/>
</dbReference>
<dbReference type="Proteomes" id="UP001053296">
    <property type="component" value="Chromosome"/>
</dbReference>
<dbReference type="NCBIfam" id="TIGR00254">
    <property type="entry name" value="GGDEF"/>
    <property type="match status" value="1"/>
</dbReference>
<dbReference type="EC" id="2.7.7.65" evidence="1"/>
<dbReference type="SUPFAM" id="SSF55073">
    <property type="entry name" value="Nucleotide cyclase"/>
    <property type="match status" value="1"/>
</dbReference>
<gene>
    <name evidence="3" type="ORF">PSDVSF_22390</name>
</gene>
<accession>A0ABN6EU71</accession>
<organism evidence="3 4">
    <name type="scientific">Pseudodesulfovibrio sediminis</name>
    <dbReference type="NCBI Taxonomy" id="2810563"/>
    <lineage>
        <taxon>Bacteria</taxon>
        <taxon>Pseudomonadati</taxon>
        <taxon>Thermodesulfobacteriota</taxon>
        <taxon>Desulfovibrionia</taxon>
        <taxon>Desulfovibrionales</taxon>
        <taxon>Desulfovibrionaceae</taxon>
    </lineage>
</organism>
<evidence type="ECO:0000256" key="1">
    <source>
        <dbReference type="ARBA" id="ARBA00012528"/>
    </source>
</evidence>
<dbReference type="PROSITE" id="PS50887">
    <property type="entry name" value="GGDEF"/>
    <property type="match status" value="1"/>
</dbReference>
<evidence type="ECO:0000259" key="2">
    <source>
        <dbReference type="PROSITE" id="PS50887"/>
    </source>
</evidence>
<dbReference type="Gene3D" id="3.30.70.270">
    <property type="match status" value="1"/>
</dbReference>
<feature type="domain" description="GGDEF" evidence="2">
    <location>
        <begin position="215"/>
        <end position="354"/>
    </location>
</feature>
<evidence type="ECO:0000313" key="3">
    <source>
        <dbReference type="EMBL" id="BCS88997.1"/>
    </source>
</evidence>
<dbReference type="EMBL" id="AP024485">
    <property type="protein sequence ID" value="BCS88997.1"/>
    <property type="molecule type" value="Genomic_DNA"/>
</dbReference>
<dbReference type="InterPro" id="IPR000160">
    <property type="entry name" value="GGDEF_dom"/>
</dbReference>
<dbReference type="SMART" id="SM00267">
    <property type="entry name" value="GGDEF"/>
    <property type="match status" value="1"/>
</dbReference>
<dbReference type="PANTHER" id="PTHR45138:SF2">
    <property type="entry name" value="DIGUANYLATE CYCLASE VDCA"/>
    <property type="match status" value="1"/>
</dbReference>
<dbReference type="CDD" id="cd01949">
    <property type="entry name" value="GGDEF"/>
    <property type="match status" value="1"/>
</dbReference>
<dbReference type="Pfam" id="PF00990">
    <property type="entry name" value="GGDEF"/>
    <property type="match status" value="1"/>
</dbReference>
<sequence>MDYIMTENGACIDVEQITNIIKTNGVQNDADWMAIILFVRNLLTKLTVYTEEKKAEIQREICTQLAQKDFSDTHLETIIAMLDMYIMQNIGSLELEEALAQEKRSAALLLNEMNDIVASMQGSHERHQSKLDSFKDETVSVIEECNKKSLIISKVREMFQGLIVEFQEEARALNEKAQQFEQTANFDPLLTDLHNRRALEIFLQAAAMEYENTGEPLSMMMIDVDHFKTVNDTCGHQAGDDVLRALAHIITAHAIQYSGFAARYGGEELVIIMKGLTQEMASIKAEAIRADVENYDFRIRTDGQLAEHSLRFTVSIGVAEMHKGWNAGSLVGAADKAMYQAKNTGRNQVRRAPEIS</sequence>
<protein>
    <recommendedName>
        <fullName evidence="1">diguanylate cyclase</fullName>
        <ecNumber evidence="1">2.7.7.65</ecNumber>
    </recommendedName>
</protein>
<dbReference type="InterPro" id="IPR029787">
    <property type="entry name" value="Nucleotide_cyclase"/>
</dbReference>
<reference evidence="3" key="1">
    <citation type="journal article" date="2022" name="Arch. Microbiol.">
        <title>Pseudodesulfovibrio sediminis sp. nov., a mesophilic and neutrophilic sulfate-reducing bacterium isolated from sediment of a brackish lake.</title>
        <authorList>
            <person name="Takahashi A."/>
            <person name="Kojima H."/>
            <person name="Watanabe M."/>
            <person name="Fukui M."/>
        </authorList>
    </citation>
    <scope>NUCLEOTIDE SEQUENCE</scope>
    <source>
        <strain evidence="3">SF6</strain>
    </source>
</reference>
<evidence type="ECO:0000313" key="4">
    <source>
        <dbReference type="Proteomes" id="UP001053296"/>
    </source>
</evidence>
<proteinExistence type="predicted"/>
<dbReference type="InterPro" id="IPR043128">
    <property type="entry name" value="Rev_trsase/Diguanyl_cyclase"/>
</dbReference>
<dbReference type="PANTHER" id="PTHR45138">
    <property type="entry name" value="REGULATORY COMPONENTS OF SENSORY TRANSDUCTION SYSTEM"/>
    <property type="match status" value="1"/>
</dbReference>
<keyword evidence="4" id="KW-1185">Reference proteome</keyword>
<name>A0ABN6EU71_9BACT</name>